<comment type="similarity">
    <text evidence="1">Belongs to the peptidase M20 family.</text>
</comment>
<organism evidence="5 6">
    <name type="scientific">Rossellomorea aquimaris</name>
    <dbReference type="NCBI Taxonomy" id="189382"/>
    <lineage>
        <taxon>Bacteria</taxon>
        <taxon>Bacillati</taxon>
        <taxon>Bacillota</taxon>
        <taxon>Bacilli</taxon>
        <taxon>Bacillales</taxon>
        <taxon>Bacillaceae</taxon>
        <taxon>Rossellomorea</taxon>
    </lineage>
</organism>
<dbReference type="EMBL" id="MINN01000117">
    <property type="protein sequence ID" value="OIU69692.1"/>
    <property type="molecule type" value="Genomic_DNA"/>
</dbReference>
<dbReference type="SUPFAM" id="SSF55031">
    <property type="entry name" value="Bacterial exopeptidase dimerisation domain"/>
    <property type="match status" value="1"/>
</dbReference>
<keyword evidence="6" id="KW-1185">Reference proteome</keyword>
<proteinExistence type="inferred from homology"/>
<dbReference type="Pfam" id="PF07687">
    <property type="entry name" value="M20_dimer"/>
    <property type="match status" value="1"/>
</dbReference>
<keyword evidence="3" id="KW-0479">Metal-binding</keyword>
<dbReference type="Gene3D" id="3.30.70.360">
    <property type="match status" value="1"/>
</dbReference>
<dbReference type="PIRSF" id="PIRSF001235">
    <property type="entry name" value="Amidase_carbamoylase"/>
    <property type="match status" value="1"/>
</dbReference>
<feature type="binding site" evidence="3">
    <location>
        <position position="111"/>
    </location>
    <ligand>
        <name>Zn(2+)</name>
        <dbReference type="ChEBI" id="CHEBI:29105"/>
        <label>1</label>
    </ligand>
</feature>
<evidence type="ECO:0000313" key="5">
    <source>
        <dbReference type="EMBL" id="OIU69692.1"/>
    </source>
</evidence>
<keyword evidence="3" id="KW-0862">Zinc</keyword>
<dbReference type="PANTHER" id="PTHR32494">
    <property type="entry name" value="ALLANTOATE DEIMINASE-RELATED"/>
    <property type="match status" value="1"/>
</dbReference>
<dbReference type="RefSeq" id="WP_071619797.1">
    <property type="nucleotide sequence ID" value="NZ_MINN01000117.1"/>
</dbReference>
<feature type="binding site" evidence="3">
    <location>
        <position position="111"/>
    </location>
    <ligand>
        <name>Zn(2+)</name>
        <dbReference type="ChEBI" id="CHEBI:29105"/>
        <label>2</label>
    </ligand>
</feature>
<feature type="binding site" evidence="3">
    <location>
        <position position="100"/>
    </location>
    <ligand>
        <name>Zn(2+)</name>
        <dbReference type="ChEBI" id="CHEBI:29105"/>
        <label>1</label>
    </ligand>
</feature>
<dbReference type="NCBIfam" id="NF006771">
    <property type="entry name" value="PRK09290.1-5"/>
    <property type="match status" value="1"/>
</dbReference>
<dbReference type="PANTHER" id="PTHR32494:SF5">
    <property type="entry name" value="ALLANTOATE AMIDOHYDROLASE"/>
    <property type="match status" value="1"/>
</dbReference>
<name>A0A1J6VZC1_9BACI</name>
<comment type="cofactor">
    <cofactor evidence="3">
        <name>Zn(2+)</name>
        <dbReference type="ChEBI" id="CHEBI:29105"/>
    </cofactor>
    <text evidence="3">Binds 2 Zn(2+) ions per subunit.</text>
</comment>
<dbReference type="Pfam" id="PF01546">
    <property type="entry name" value="Peptidase_M20"/>
    <property type="match status" value="1"/>
</dbReference>
<comment type="caution">
    <text evidence="5">The sequence shown here is derived from an EMBL/GenBank/DDBJ whole genome shotgun (WGS) entry which is preliminary data.</text>
</comment>
<dbReference type="Gene3D" id="3.40.630.10">
    <property type="entry name" value="Zn peptidases"/>
    <property type="match status" value="1"/>
</dbReference>
<dbReference type="CDD" id="cd03884">
    <property type="entry name" value="M20_bAS"/>
    <property type="match status" value="1"/>
</dbReference>
<protein>
    <submittedName>
        <fullName evidence="5">Zn-dependent hydrolase</fullName>
    </submittedName>
</protein>
<gene>
    <name evidence="5" type="ORF">BHE18_01885</name>
</gene>
<evidence type="ECO:0000256" key="1">
    <source>
        <dbReference type="ARBA" id="ARBA00006153"/>
    </source>
</evidence>
<evidence type="ECO:0000256" key="2">
    <source>
        <dbReference type="ARBA" id="ARBA00022801"/>
    </source>
</evidence>
<dbReference type="NCBIfam" id="TIGR01879">
    <property type="entry name" value="hydantase"/>
    <property type="match status" value="1"/>
</dbReference>
<sequence>MTSTYTLERHLLELDDCPDYPSINNRELAEKLAALNEFGTAPSGGFNRPPFSEAERGAAALYKGWMEDLGMMVREDEAGNLFGKWGGKDPSLPCIMTGSHLDTVPDGGAFDGALGCLSSLLAVKALKEQRFEPRRSIEIVVFVDEEGSRFGHGLFGSQVVMGEVEPQSLHHFTDEAGITMHRAMSEAGLDPEHLKHAKRNPEDISFFLELHIEQGKQLENENLHIGVVSGIAGPSWRSFTFNGSTDHAGNTPMTMRKDALAGAAQFITEVEKLPSTVSGTAVATVGRIQAFPNGTNVIAGKAVVDVDVRDISLENRNELLKRITAKAKEVASGRDLEADVKKGIEIAPVPVKKSILDKMAEIAEKEGFAYKVLPSGAGHDMMNIGKYTAGGMIFVPSHNGKSHSPEEWTSLPDCVRGVKMMSECLKEFSS</sequence>
<feature type="binding site" evidence="3">
    <location>
        <position position="211"/>
    </location>
    <ligand>
        <name>Zn(2+)</name>
        <dbReference type="ChEBI" id="CHEBI:29105"/>
        <label>1</label>
    </ligand>
</feature>
<dbReference type="InterPro" id="IPR036264">
    <property type="entry name" value="Bact_exopeptidase_dim_dom"/>
</dbReference>
<evidence type="ECO:0000259" key="4">
    <source>
        <dbReference type="Pfam" id="PF07687"/>
    </source>
</evidence>
<feature type="binding site" evidence="3">
    <location>
        <position position="146"/>
    </location>
    <ligand>
        <name>Zn(2+)</name>
        <dbReference type="ChEBI" id="CHEBI:29105"/>
        <label>2</label>
    </ligand>
</feature>
<dbReference type="InterPro" id="IPR011650">
    <property type="entry name" value="Peptidase_M20_dimer"/>
</dbReference>
<accession>A0A1J6VZC1</accession>
<keyword evidence="2 5" id="KW-0378">Hydrolase</keyword>
<evidence type="ECO:0000313" key="6">
    <source>
        <dbReference type="Proteomes" id="UP000182062"/>
    </source>
</evidence>
<dbReference type="SUPFAM" id="SSF53187">
    <property type="entry name" value="Zn-dependent exopeptidases"/>
    <property type="match status" value="1"/>
</dbReference>
<dbReference type="OrthoDB" id="9808195at2"/>
<reference evidence="5 6" key="1">
    <citation type="submission" date="2016-09" db="EMBL/GenBank/DDBJ databases">
        <title>Bacillus aquimaris SAMM genome sequence reveals colonization and biosurfactant production capacities.</title>
        <authorList>
            <person name="Waghmode S.R."/>
            <person name="Suryavanshi M.V."/>
        </authorList>
    </citation>
    <scope>NUCLEOTIDE SEQUENCE [LARGE SCALE GENOMIC DNA]</scope>
    <source>
        <strain evidence="5 6">SAMM</strain>
    </source>
</reference>
<dbReference type="Proteomes" id="UP000182062">
    <property type="component" value="Unassembled WGS sequence"/>
</dbReference>
<dbReference type="AlphaFoldDB" id="A0A1J6VZC1"/>
<feature type="binding site" evidence="3">
    <location>
        <position position="403"/>
    </location>
    <ligand>
        <name>Zn(2+)</name>
        <dbReference type="ChEBI" id="CHEBI:29105"/>
        <label>2</label>
    </ligand>
</feature>
<dbReference type="GO" id="GO:0016813">
    <property type="term" value="F:hydrolase activity, acting on carbon-nitrogen (but not peptide) bonds, in linear amidines"/>
    <property type="evidence" value="ECO:0007669"/>
    <property type="project" value="InterPro"/>
</dbReference>
<dbReference type="InterPro" id="IPR002933">
    <property type="entry name" value="Peptidase_M20"/>
</dbReference>
<evidence type="ECO:0000256" key="3">
    <source>
        <dbReference type="PIRSR" id="PIRSR001235-1"/>
    </source>
</evidence>
<feature type="domain" description="Peptidase M20 dimerisation" evidence="4">
    <location>
        <begin position="236"/>
        <end position="331"/>
    </location>
</feature>
<dbReference type="GO" id="GO:0046872">
    <property type="term" value="F:metal ion binding"/>
    <property type="evidence" value="ECO:0007669"/>
    <property type="project" value="UniProtKB-KW"/>
</dbReference>
<dbReference type="InterPro" id="IPR010158">
    <property type="entry name" value="Amidase_Cbmase"/>
</dbReference>